<dbReference type="GO" id="GO:0005739">
    <property type="term" value="C:mitochondrion"/>
    <property type="evidence" value="ECO:0000318"/>
    <property type="project" value="GO_Central"/>
</dbReference>
<keyword evidence="5" id="KW-1185">Reference proteome</keyword>
<dbReference type="Gene3D" id="3.40.50.300">
    <property type="entry name" value="P-loop containing nucleotide triphosphate hydrolases"/>
    <property type="match status" value="1"/>
</dbReference>
<keyword evidence="3" id="KW-0067">ATP-binding</keyword>
<gene>
    <name evidence="4" type="ORF">NEMVEDRAFT_v1g128230</name>
</gene>
<dbReference type="PANTHER" id="PTHR12169">
    <property type="entry name" value="ATPASE N2B"/>
    <property type="match status" value="1"/>
</dbReference>
<dbReference type="InterPro" id="IPR027417">
    <property type="entry name" value="P-loop_NTPase"/>
</dbReference>
<dbReference type="STRING" id="45351.A7SR07"/>
<feature type="non-terminal residue" evidence="4">
    <location>
        <position position="429"/>
    </location>
</feature>
<dbReference type="PhylomeDB" id="A7SR07"/>
<evidence type="ECO:0008006" key="6">
    <source>
        <dbReference type="Google" id="ProtNLM"/>
    </source>
</evidence>
<sequence>KPSSITKGPLRDYDELVESGQLSIDKHQRQIVEKLQGLYNDVRNYHPDNGSGGIISKIFSLNKAAKVPKGLYLYGSVGCGKTMLMDLFYDAVPIQKKVRVHFNSFMLNVHSQIHKLKKALPPRDPLSVRSQPFDPIPPVAEEISLKSWLLCFDEFQVTDIADAMILRRLFTALFDKGVVVIATSNRHPDDLYKNGLQRSNFVPFIPILKKNCTVLCLDSGIDYRLRGLSTLIFRSHDPRTNKELDGIFRNLTDYEEDTCKTRARDIPVLGGARTLHAPRTCDRVADFTFEELCARPLGAADYLALCKHFDVIFIRDIPQMTLYKKTEARRFITLIDTLYDNRVRLVCSAEASPSDLFQASPLSTKDLEFQRMLMDDLSLSSDSADNSKASIFTAEEEIFAFERTVSRITEMQTEQYWTSGVKPQENGSS</sequence>
<protein>
    <recommendedName>
        <fullName evidence="6">AFG1-like ATPase</fullName>
    </recommendedName>
</protein>
<evidence type="ECO:0000256" key="2">
    <source>
        <dbReference type="ARBA" id="ARBA00022741"/>
    </source>
</evidence>
<evidence type="ECO:0000313" key="4">
    <source>
        <dbReference type="EMBL" id="EDO33877.1"/>
    </source>
</evidence>
<dbReference type="HOGENOM" id="CLU_008681_3_0_1"/>
<dbReference type="NCBIfam" id="NF040713">
    <property type="entry name" value="ZapE"/>
    <property type="match status" value="1"/>
</dbReference>
<evidence type="ECO:0000256" key="3">
    <source>
        <dbReference type="ARBA" id="ARBA00022840"/>
    </source>
</evidence>
<evidence type="ECO:0000313" key="5">
    <source>
        <dbReference type="Proteomes" id="UP000001593"/>
    </source>
</evidence>
<dbReference type="InParanoid" id="A7SR07"/>
<name>A7SR07_NEMVE</name>
<dbReference type="Pfam" id="PF03969">
    <property type="entry name" value="AFG1_ATPase"/>
    <property type="match status" value="1"/>
</dbReference>
<dbReference type="GO" id="GO:0005737">
    <property type="term" value="C:cytoplasm"/>
    <property type="evidence" value="ECO:0000318"/>
    <property type="project" value="GO_Central"/>
</dbReference>
<dbReference type="OMA" id="FDEMQIT"/>
<dbReference type="SUPFAM" id="SSF52540">
    <property type="entry name" value="P-loop containing nucleoside triphosphate hydrolases"/>
    <property type="match status" value="1"/>
</dbReference>
<comment type="similarity">
    <text evidence="1">Belongs to the AFG1 ATPase family.</text>
</comment>
<proteinExistence type="inferred from homology"/>
<organism evidence="4 5">
    <name type="scientific">Nematostella vectensis</name>
    <name type="common">Starlet sea anemone</name>
    <dbReference type="NCBI Taxonomy" id="45351"/>
    <lineage>
        <taxon>Eukaryota</taxon>
        <taxon>Metazoa</taxon>
        <taxon>Cnidaria</taxon>
        <taxon>Anthozoa</taxon>
        <taxon>Hexacorallia</taxon>
        <taxon>Actiniaria</taxon>
        <taxon>Edwardsiidae</taxon>
        <taxon>Nematostella</taxon>
    </lineage>
</organism>
<evidence type="ECO:0000256" key="1">
    <source>
        <dbReference type="ARBA" id="ARBA00010322"/>
    </source>
</evidence>
<dbReference type="eggNOG" id="KOG2383">
    <property type="taxonomic scope" value="Eukaryota"/>
</dbReference>
<dbReference type="Proteomes" id="UP000001593">
    <property type="component" value="Unassembled WGS sequence"/>
</dbReference>
<accession>A7SR07</accession>
<dbReference type="GO" id="GO:0016887">
    <property type="term" value="F:ATP hydrolysis activity"/>
    <property type="evidence" value="ECO:0000318"/>
    <property type="project" value="GO_Central"/>
</dbReference>
<dbReference type="FunFam" id="3.40.50.300:FF:003041">
    <property type="entry name" value="Predicted protein"/>
    <property type="match status" value="1"/>
</dbReference>
<dbReference type="InterPro" id="IPR005654">
    <property type="entry name" value="ATPase_AFG1-like"/>
</dbReference>
<dbReference type="PANTHER" id="PTHR12169:SF6">
    <property type="entry name" value="AFG1-LIKE ATPASE"/>
    <property type="match status" value="1"/>
</dbReference>
<reference evidence="4 5" key="1">
    <citation type="journal article" date="2007" name="Science">
        <title>Sea anemone genome reveals ancestral eumetazoan gene repertoire and genomic organization.</title>
        <authorList>
            <person name="Putnam N.H."/>
            <person name="Srivastava M."/>
            <person name="Hellsten U."/>
            <person name="Dirks B."/>
            <person name="Chapman J."/>
            <person name="Salamov A."/>
            <person name="Terry A."/>
            <person name="Shapiro H."/>
            <person name="Lindquist E."/>
            <person name="Kapitonov V.V."/>
            <person name="Jurka J."/>
            <person name="Genikhovich G."/>
            <person name="Grigoriev I.V."/>
            <person name="Lucas S.M."/>
            <person name="Steele R.E."/>
            <person name="Finnerty J.R."/>
            <person name="Technau U."/>
            <person name="Martindale M.Q."/>
            <person name="Rokhsar D.S."/>
        </authorList>
    </citation>
    <scope>NUCLEOTIDE SEQUENCE [LARGE SCALE GENOMIC DNA]</scope>
    <source>
        <strain evidence="5">CH2 X CH6</strain>
    </source>
</reference>
<dbReference type="AlphaFoldDB" id="A7SR07"/>
<keyword evidence="2" id="KW-0547">Nucleotide-binding</keyword>
<dbReference type="GO" id="GO:0005524">
    <property type="term" value="F:ATP binding"/>
    <property type="evidence" value="ECO:0007669"/>
    <property type="project" value="UniProtKB-KW"/>
</dbReference>
<dbReference type="EMBL" id="DS469753">
    <property type="protein sequence ID" value="EDO33877.1"/>
    <property type="molecule type" value="Genomic_DNA"/>
</dbReference>